<reference evidence="2 3" key="1">
    <citation type="journal article" date="2018" name="Nat. Biotechnol.">
        <title>A standardized bacterial taxonomy based on genome phylogeny substantially revises the tree of life.</title>
        <authorList>
            <person name="Parks D.H."/>
            <person name="Chuvochina M."/>
            <person name="Waite D.W."/>
            <person name="Rinke C."/>
            <person name="Skarshewski A."/>
            <person name="Chaumeil P.A."/>
            <person name="Hugenholtz P."/>
        </authorList>
    </citation>
    <scope>NUCLEOTIDE SEQUENCE [LARGE SCALE GENOMIC DNA]</scope>
    <source>
        <strain evidence="2">UBA9375</strain>
    </source>
</reference>
<name>A0A3D3RC70_9PLAN</name>
<proteinExistence type="predicted"/>
<dbReference type="AlphaFoldDB" id="A0A3D3RC70"/>
<sequence>MFQLSDPNMILTGVLLLTVAWMLRKNFRYQHQVRNRSPLDEAQQELSSREQSQFNRLNQLEIKLYEYGREVESRSDDRLRVLDELLREADQEINRLRQQLALTQQKQNDSTQKAGPDILVYEKSQPLSATAEKRLMMVYLSQAGFSAHEISNCFQCPREEVERVLAEDCPPGSEIA</sequence>
<evidence type="ECO:0000256" key="1">
    <source>
        <dbReference type="SAM" id="Coils"/>
    </source>
</evidence>
<evidence type="ECO:0000313" key="3">
    <source>
        <dbReference type="Proteomes" id="UP000263642"/>
    </source>
</evidence>
<evidence type="ECO:0000313" key="2">
    <source>
        <dbReference type="EMBL" id="HCO25682.1"/>
    </source>
</evidence>
<evidence type="ECO:0008006" key="4">
    <source>
        <dbReference type="Google" id="ProtNLM"/>
    </source>
</evidence>
<protein>
    <recommendedName>
        <fullName evidence="4">DUF2802 domain-containing protein</fullName>
    </recommendedName>
</protein>
<comment type="caution">
    <text evidence="2">The sequence shown here is derived from an EMBL/GenBank/DDBJ whole genome shotgun (WGS) entry which is preliminary data.</text>
</comment>
<dbReference type="Proteomes" id="UP000263642">
    <property type="component" value="Unassembled WGS sequence"/>
</dbReference>
<keyword evidence="1" id="KW-0175">Coiled coil</keyword>
<feature type="coiled-coil region" evidence="1">
    <location>
        <begin position="79"/>
        <end position="113"/>
    </location>
</feature>
<organism evidence="2 3">
    <name type="scientific">Gimesia maris</name>
    <dbReference type="NCBI Taxonomy" id="122"/>
    <lineage>
        <taxon>Bacteria</taxon>
        <taxon>Pseudomonadati</taxon>
        <taxon>Planctomycetota</taxon>
        <taxon>Planctomycetia</taxon>
        <taxon>Planctomycetales</taxon>
        <taxon>Planctomycetaceae</taxon>
        <taxon>Gimesia</taxon>
    </lineage>
</organism>
<accession>A0A3D3RC70</accession>
<gene>
    <name evidence="2" type="ORF">DIT97_22655</name>
</gene>
<dbReference type="EMBL" id="DQAY01000133">
    <property type="protein sequence ID" value="HCO25682.1"/>
    <property type="molecule type" value="Genomic_DNA"/>
</dbReference>